<dbReference type="PANTHER" id="PTHR40070:SF1">
    <property type="entry name" value="UPF0478 PROTEIN YTXG"/>
    <property type="match status" value="1"/>
</dbReference>
<protein>
    <submittedName>
        <fullName evidence="2">Uncharacterized protein YoxC</fullName>
    </submittedName>
</protein>
<reference evidence="2 3" key="1">
    <citation type="submission" date="2021-03" db="EMBL/GenBank/DDBJ databases">
        <title>Genomic Encyclopedia of Type Strains, Phase IV (KMG-IV): sequencing the most valuable type-strain genomes for metagenomic binning, comparative biology and taxonomic classification.</title>
        <authorList>
            <person name="Goeker M."/>
        </authorList>
    </citation>
    <scope>NUCLEOTIDE SEQUENCE [LARGE SCALE GENOMIC DNA]</scope>
    <source>
        <strain evidence="2 3">DSM 26806</strain>
    </source>
</reference>
<keyword evidence="1" id="KW-0812">Transmembrane</keyword>
<keyword evidence="1" id="KW-1133">Transmembrane helix</keyword>
<keyword evidence="3" id="KW-1185">Reference proteome</keyword>
<evidence type="ECO:0000313" key="3">
    <source>
        <dbReference type="Proteomes" id="UP001519288"/>
    </source>
</evidence>
<dbReference type="Proteomes" id="UP001519288">
    <property type="component" value="Unassembled WGS sequence"/>
</dbReference>
<name>A0ABS4JJU6_9BACL</name>
<sequence>MDFQTSVTLIAVAFAALVLFGILTLRKLMASLDETNKTLGEVRGAVHGLTSEAQRLIRNANQVTADVKGKMRAVDPIVETAQDVGEVLHSVTDSVKQAVSVIGQKVQEQRQQKVNLRVKK</sequence>
<evidence type="ECO:0000313" key="2">
    <source>
        <dbReference type="EMBL" id="MBP2001984.1"/>
    </source>
</evidence>
<comment type="caution">
    <text evidence="2">The sequence shown here is derived from an EMBL/GenBank/DDBJ whole genome shotgun (WGS) entry which is preliminary data.</text>
</comment>
<organism evidence="2 3">
    <name type="scientific">Paenibacillus shirakamiensis</name>
    <dbReference type="NCBI Taxonomy" id="1265935"/>
    <lineage>
        <taxon>Bacteria</taxon>
        <taxon>Bacillati</taxon>
        <taxon>Bacillota</taxon>
        <taxon>Bacilli</taxon>
        <taxon>Bacillales</taxon>
        <taxon>Paenibacillaceae</taxon>
        <taxon>Paenibacillus</taxon>
    </lineage>
</organism>
<dbReference type="PANTHER" id="PTHR40070">
    <property type="entry name" value="UPF0478 PROTEIN YTXG"/>
    <property type="match status" value="1"/>
</dbReference>
<dbReference type="EMBL" id="JAGGLD010000005">
    <property type="protein sequence ID" value="MBP2001984.1"/>
    <property type="molecule type" value="Genomic_DNA"/>
</dbReference>
<dbReference type="Pfam" id="PF06103">
    <property type="entry name" value="DUF948"/>
    <property type="match status" value="1"/>
</dbReference>
<gene>
    <name evidence="2" type="ORF">J2Z69_003040</name>
</gene>
<dbReference type="RefSeq" id="WP_209864251.1">
    <property type="nucleotide sequence ID" value="NZ_JAGGLD010000005.1"/>
</dbReference>
<feature type="transmembrane region" description="Helical" evidence="1">
    <location>
        <begin position="6"/>
        <end position="25"/>
    </location>
</feature>
<keyword evidence="1" id="KW-0472">Membrane</keyword>
<accession>A0ABS4JJU6</accession>
<dbReference type="InterPro" id="IPR009293">
    <property type="entry name" value="UPF0478"/>
</dbReference>
<evidence type="ECO:0000256" key="1">
    <source>
        <dbReference type="SAM" id="Phobius"/>
    </source>
</evidence>
<proteinExistence type="predicted"/>